<protein>
    <recommendedName>
        <fullName evidence="5">Synaptonemal complex protein 1</fullName>
    </recommendedName>
</protein>
<name>S8E9U7_9LAMI</name>
<evidence type="ECO:0008006" key="5">
    <source>
        <dbReference type="Google" id="ProtNLM"/>
    </source>
</evidence>
<reference evidence="3 4" key="1">
    <citation type="journal article" date="2013" name="BMC Genomics">
        <title>The miniature genome of a carnivorous plant Genlisea aurea contains a low number of genes and short non-coding sequences.</title>
        <authorList>
            <person name="Leushkin E.V."/>
            <person name="Sutormin R.A."/>
            <person name="Nabieva E.R."/>
            <person name="Penin A.A."/>
            <person name="Kondrashov A.S."/>
            <person name="Logacheva M.D."/>
        </authorList>
    </citation>
    <scope>NUCLEOTIDE SEQUENCE [LARGE SCALE GENOMIC DNA]</scope>
</reference>
<keyword evidence="1" id="KW-0175">Coiled coil</keyword>
<dbReference type="AlphaFoldDB" id="S8E9U7"/>
<feature type="non-terminal residue" evidence="3">
    <location>
        <position position="340"/>
    </location>
</feature>
<feature type="region of interest" description="Disordered" evidence="2">
    <location>
        <begin position="257"/>
        <end position="280"/>
    </location>
</feature>
<evidence type="ECO:0000313" key="4">
    <source>
        <dbReference type="Proteomes" id="UP000015453"/>
    </source>
</evidence>
<evidence type="ECO:0000256" key="2">
    <source>
        <dbReference type="SAM" id="MobiDB-lite"/>
    </source>
</evidence>
<gene>
    <name evidence="3" type="ORF">M569_02095</name>
</gene>
<feature type="non-terminal residue" evidence="3">
    <location>
        <position position="1"/>
    </location>
</feature>
<evidence type="ECO:0000313" key="3">
    <source>
        <dbReference type="EMBL" id="EPS72663.1"/>
    </source>
</evidence>
<feature type="coiled-coil region" evidence="1">
    <location>
        <begin position="64"/>
        <end position="102"/>
    </location>
</feature>
<evidence type="ECO:0000256" key="1">
    <source>
        <dbReference type="SAM" id="Coils"/>
    </source>
</evidence>
<sequence>ILASLADAESKLEESKKQYDHMVEIKHQELSKHLKEISLRNDQAINDIRRKYEMEKQETVIHEKQKADKVIQDMEKRCDEKIAESKKESQKLLQQMQEENTALISSIHQEYSNKELVLMSKHTEEVKHREVQSETELREKIKSLRSEHDAQLRALRCEHEDECRRLLEELDMQSAREERQRALLQLQWKVMGDKPQEDQEVTSKKVSSLDVVRRRMLSDPDRSEAEEKESPYIEANMLENADNVNSGSPLNMPAHSRKVTHHEYEVETSDGRTITKRKKTKSTVMFGDPRKHRSRCTPKIRTPKEMVQSVVKGGVHPKPSNIGDLFTEGSLNPYADVDPF</sequence>
<proteinExistence type="predicted"/>
<organism evidence="3 4">
    <name type="scientific">Genlisea aurea</name>
    <dbReference type="NCBI Taxonomy" id="192259"/>
    <lineage>
        <taxon>Eukaryota</taxon>
        <taxon>Viridiplantae</taxon>
        <taxon>Streptophyta</taxon>
        <taxon>Embryophyta</taxon>
        <taxon>Tracheophyta</taxon>
        <taxon>Spermatophyta</taxon>
        <taxon>Magnoliopsida</taxon>
        <taxon>eudicotyledons</taxon>
        <taxon>Gunneridae</taxon>
        <taxon>Pentapetalae</taxon>
        <taxon>asterids</taxon>
        <taxon>lamiids</taxon>
        <taxon>Lamiales</taxon>
        <taxon>Lentibulariaceae</taxon>
        <taxon>Genlisea</taxon>
    </lineage>
</organism>
<comment type="caution">
    <text evidence="3">The sequence shown here is derived from an EMBL/GenBank/DDBJ whole genome shotgun (WGS) entry which is preliminary data.</text>
</comment>
<dbReference type="OrthoDB" id="783434at2759"/>
<dbReference type="EMBL" id="AUSU01000746">
    <property type="protein sequence ID" value="EPS72663.1"/>
    <property type="molecule type" value="Genomic_DNA"/>
</dbReference>
<dbReference type="Proteomes" id="UP000015453">
    <property type="component" value="Unassembled WGS sequence"/>
</dbReference>
<accession>S8E9U7</accession>
<keyword evidence="4" id="KW-1185">Reference proteome</keyword>